<dbReference type="Proteomes" id="UP000823749">
    <property type="component" value="Chromosome 10"/>
</dbReference>
<proteinExistence type="predicted"/>
<dbReference type="SUPFAM" id="SSF53474">
    <property type="entry name" value="alpha/beta-Hydrolases"/>
    <property type="match status" value="2"/>
</dbReference>
<gene>
    <name evidence="2" type="ORF">RHGRI_030075</name>
</gene>
<sequence length="660" mass="75086">MDDQLARKPRVLCFHGFRLSGKIFEEQTEVWPEFVREKMDLVFVDAPFLAEGGLEELGAEELFDPPLYEWFQAKGVFPDLSEFRNFDECIAFVEDCMTRIGPFDGLMGFSQGAFLSAALPGMQAEVLIDHSTTIETKMEHQLVRKPRVLCLHAFRISGKIFEKQTEVWPEFVREKMDLVFIDAPFPAEGGSGVQGEFDPPYYEWFQFNQDFSEHRNFDECIAYIEDCMIRMGPVDGFLGFSQMEEQPVRKPRVLCLHAFRTSGKIFEKQTEVWPEFVREKMDLVFIDAPFPAEGGSGVQGKFDPPYYEWFQFNQGAIIAAALPGMQAEGVALTSVPMIKFVMLMSGSKFGGSMFSSPRLAKNAFSSPIQCPSLHFLAIEKKMDGQQLARKPRVLCFHGFRTSGKIFEEQTQVWPEFVREKMDLVFIDAPFPAEGGLEELGVAAELFDPPLYEWFQANKDFSEYRNFDECIAFVEDCMTRIGPFDGLMGFSQGAFLAAALPGMQAEVLIDHSTTIEKKMEHQLVRKPRVLCLHAFRISGKIFEKQTEVWPEFVREKMDLVFIDAPFPAEGESGVQGEFDPPYYEWFQFNQGVVLTSVPKIKFVMLICGGEKDFGLTNGIELLDSFVDPVVINHPGGHEVPKLDEKGSETMIKFIEKVQELL</sequence>
<dbReference type="PANTHER" id="PTHR22778:SF52">
    <property type="entry name" value="SERINE HYDROLASE FSH DOMAIN-CONTAINING PROTEIN"/>
    <property type="match status" value="1"/>
</dbReference>
<accession>A0AAV6IR44</accession>
<dbReference type="InterPro" id="IPR005645">
    <property type="entry name" value="FSH-like_dom"/>
</dbReference>
<dbReference type="AlphaFoldDB" id="A0AAV6IR44"/>
<organism evidence="2 3">
    <name type="scientific">Rhododendron griersonianum</name>
    <dbReference type="NCBI Taxonomy" id="479676"/>
    <lineage>
        <taxon>Eukaryota</taxon>
        <taxon>Viridiplantae</taxon>
        <taxon>Streptophyta</taxon>
        <taxon>Embryophyta</taxon>
        <taxon>Tracheophyta</taxon>
        <taxon>Spermatophyta</taxon>
        <taxon>Magnoliopsida</taxon>
        <taxon>eudicotyledons</taxon>
        <taxon>Gunneridae</taxon>
        <taxon>Pentapetalae</taxon>
        <taxon>asterids</taxon>
        <taxon>Ericales</taxon>
        <taxon>Ericaceae</taxon>
        <taxon>Ericoideae</taxon>
        <taxon>Rhodoreae</taxon>
        <taxon>Rhododendron</taxon>
    </lineage>
</organism>
<reference evidence="2" key="1">
    <citation type="submission" date="2020-08" db="EMBL/GenBank/DDBJ databases">
        <title>Plant Genome Project.</title>
        <authorList>
            <person name="Zhang R.-G."/>
        </authorList>
    </citation>
    <scope>NUCLEOTIDE SEQUENCE</scope>
    <source>
        <strain evidence="2">WSP0</strain>
        <tissue evidence="2">Leaf</tissue>
    </source>
</reference>
<evidence type="ECO:0000259" key="1">
    <source>
        <dbReference type="Pfam" id="PF03959"/>
    </source>
</evidence>
<comment type="caution">
    <text evidence="2">The sequence shown here is derived from an EMBL/GenBank/DDBJ whole genome shotgun (WGS) entry which is preliminary data.</text>
</comment>
<keyword evidence="3" id="KW-1185">Reference proteome</keyword>
<dbReference type="EMBL" id="JACTNZ010000010">
    <property type="protein sequence ID" value="KAG5529559.1"/>
    <property type="molecule type" value="Genomic_DNA"/>
</dbReference>
<feature type="domain" description="Serine hydrolase" evidence="1">
    <location>
        <begin position="524"/>
        <end position="589"/>
    </location>
</feature>
<feature type="domain" description="Serine hydrolase" evidence="1">
    <location>
        <begin position="389"/>
        <end position="508"/>
    </location>
</feature>
<dbReference type="Gene3D" id="3.40.50.1820">
    <property type="entry name" value="alpha/beta hydrolase"/>
    <property type="match status" value="5"/>
</dbReference>
<dbReference type="PANTHER" id="PTHR22778">
    <property type="entry name" value="OVARIAN CANCER GENE-2 PROTEIN-RELATED"/>
    <property type="match status" value="1"/>
</dbReference>
<protein>
    <recommendedName>
        <fullName evidence="1">Serine hydrolase domain-containing protein</fullName>
    </recommendedName>
</protein>
<dbReference type="Pfam" id="PF03959">
    <property type="entry name" value="FSH1"/>
    <property type="match status" value="5"/>
</dbReference>
<evidence type="ECO:0000313" key="3">
    <source>
        <dbReference type="Proteomes" id="UP000823749"/>
    </source>
</evidence>
<evidence type="ECO:0000313" key="2">
    <source>
        <dbReference type="EMBL" id="KAG5529559.1"/>
    </source>
</evidence>
<name>A0AAV6IR44_9ERIC</name>
<dbReference type="InterPro" id="IPR029058">
    <property type="entry name" value="AB_hydrolase_fold"/>
</dbReference>
<feature type="domain" description="Serine hydrolase" evidence="1">
    <location>
        <begin position="144"/>
        <end position="242"/>
    </location>
</feature>
<feature type="domain" description="Serine hydrolase" evidence="1">
    <location>
        <begin position="249"/>
        <end position="312"/>
    </location>
</feature>
<feature type="domain" description="Serine hydrolase" evidence="1">
    <location>
        <begin position="7"/>
        <end position="128"/>
    </location>
</feature>